<name>A0A6L9E6Y6_9FLAO</name>
<keyword evidence="2 5" id="KW-0378">Hydrolase</keyword>
<evidence type="ECO:0000313" key="9">
    <source>
        <dbReference type="EMBL" id="NAS10466.1"/>
    </source>
</evidence>
<dbReference type="GO" id="GO:0008783">
    <property type="term" value="F:agmatinase activity"/>
    <property type="evidence" value="ECO:0007669"/>
    <property type="project" value="TreeGrafter"/>
</dbReference>
<evidence type="ECO:0000256" key="6">
    <source>
        <dbReference type="NCBIfam" id="TIGR01227"/>
    </source>
</evidence>
<keyword evidence="10" id="KW-1185">Reference proteome</keyword>
<feature type="binding site" evidence="5 7">
    <location>
        <position position="157"/>
    </location>
    <ligand>
        <name>Mn(2+)</name>
        <dbReference type="ChEBI" id="CHEBI:29035"/>
        <label>1</label>
    </ligand>
</feature>
<protein>
    <recommendedName>
        <fullName evidence="5 6">Formimidoylglutamase</fullName>
        <ecNumber evidence="5 6">3.5.3.8</ecNumber>
    </recommendedName>
    <alternativeName>
        <fullName evidence="5">Formiminoglutamase</fullName>
    </alternativeName>
    <alternativeName>
        <fullName evidence="5">Formiminoglutamate hydrolase</fullName>
    </alternativeName>
</protein>
<dbReference type="PIRSF" id="PIRSF036979">
    <property type="entry name" value="Arginase"/>
    <property type="match status" value="1"/>
</dbReference>
<reference evidence="9 10" key="1">
    <citation type="submission" date="2020-01" db="EMBL/GenBank/DDBJ databases">
        <title>Bacteria diversity of Porities sp.</title>
        <authorList>
            <person name="Wang G."/>
        </authorList>
    </citation>
    <scope>NUCLEOTIDE SEQUENCE [LARGE SCALE GENOMIC DNA]</scope>
    <source>
        <strain evidence="9 10">R33</strain>
    </source>
</reference>
<dbReference type="Proteomes" id="UP000475249">
    <property type="component" value="Unassembled WGS sequence"/>
</dbReference>
<evidence type="ECO:0000256" key="8">
    <source>
        <dbReference type="PROSITE-ProRule" id="PRU00742"/>
    </source>
</evidence>
<evidence type="ECO:0000256" key="2">
    <source>
        <dbReference type="ARBA" id="ARBA00022801"/>
    </source>
</evidence>
<proteinExistence type="inferred from homology"/>
<dbReference type="PROSITE" id="PS51409">
    <property type="entry name" value="ARGINASE_2"/>
    <property type="match status" value="1"/>
</dbReference>
<dbReference type="CDD" id="cd09988">
    <property type="entry name" value="Formimidoylglutamase"/>
    <property type="match status" value="1"/>
</dbReference>
<feature type="binding site" evidence="5">
    <location>
        <position position="157"/>
    </location>
    <ligand>
        <name>Mn(2+)</name>
        <dbReference type="ChEBI" id="CHEBI:29035"/>
        <label>2</label>
    </ligand>
</feature>
<feature type="binding site" evidence="5 7">
    <location>
        <position position="161"/>
    </location>
    <ligand>
        <name>Mn(2+)</name>
        <dbReference type="ChEBI" id="CHEBI:29035"/>
        <label>1</label>
    </ligand>
</feature>
<comment type="pathway">
    <text evidence="5">Amino-acid degradation; L-histidine degradation into L-glutamate; L-glutamate from N-formimidoyl-L-glutamate (hydrolase route): step 1/1.</text>
</comment>
<comment type="similarity">
    <text evidence="5 8">Belongs to the arginase family.</text>
</comment>
<organism evidence="9 10">
    <name type="scientific">Poritiphilus flavus</name>
    <dbReference type="NCBI Taxonomy" id="2697053"/>
    <lineage>
        <taxon>Bacteria</taxon>
        <taxon>Pseudomonadati</taxon>
        <taxon>Bacteroidota</taxon>
        <taxon>Flavobacteriia</taxon>
        <taxon>Flavobacteriales</taxon>
        <taxon>Flavobacteriaceae</taxon>
        <taxon>Poritiphilus</taxon>
    </lineage>
</organism>
<keyword evidence="3 5" id="KW-0369">Histidine metabolism</keyword>
<dbReference type="PANTHER" id="PTHR11358:SF35">
    <property type="entry name" value="FORMIMIDOYLGLUTAMASE"/>
    <property type="match status" value="1"/>
</dbReference>
<feature type="binding site" evidence="5">
    <location>
        <position position="249"/>
    </location>
    <ligand>
        <name>Mn(2+)</name>
        <dbReference type="ChEBI" id="CHEBI:29035"/>
        <label>2</label>
    </ligand>
</feature>
<dbReference type="PRINTS" id="PR00116">
    <property type="entry name" value="ARGINASE"/>
</dbReference>
<dbReference type="Gene3D" id="3.40.800.10">
    <property type="entry name" value="Ureohydrolase domain"/>
    <property type="match status" value="1"/>
</dbReference>
<dbReference type="EC" id="3.5.3.8" evidence="5 6"/>
<accession>A0A6L9E6Y6</accession>
<dbReference type="AlphaFoldDB" id="A0A6L9E6Y6"/>
<dbReference type="InterPro" id="IPR005923">
    <property type="entry name" value="HutG"/>
</dbReference>
<comment type="function">
    <text evidence="5">Catalyzes the conversion of N-formimidoyl-L-glutamate to L-glutamate and formamide.</text>
</comment>
<feature type="binding site" evidence="5">
    <location>
        <position position="159"/>
    </location>
    <ligand>
        <name>Mn(2+)</name>
        <dbReference type="ChEBI" id="CHEBI:29035"/>
        <label>2</label>
    </ligand>
</feature>
<evidence type="ECO:0000256" key="5">
    <source>
        <dbReference type="HAMAP-Rule" id="MF_00737"/>
    </source>
</evidence>
<dbReference type="HAMAP" id="MF_00737">
    <property type="entry name" value="Formimidoylglutam"/>
    <property type="match status" value="1"/>
</dbReference>
<evidence type="ECO:0000256" key="7">
    <source>
        <dbReference type="PIRSR" id="PIRSR036979-1"/>
    </source>
</evidence>
<keyword evidence="4 5" id="KW-0464">Manganese</keyword>
<evidence type="ECO:0000256" key="1">
    <source>
        <dbReference type="ARBA" id="ARBA00022723"/>
    </source>
</evidence>
<evidence type="ECO:0000256" key="4">
    <source>
        <dbReference type="ARBA" id="ARBA00023211"/>
    </source>
</evidence>
<evidence type="ECO:0000313" key="10">
    <source>
        <dbReference type="Proteomes" id="UP000475249"/>
    </source>
</evidence>
<dbReference type="RefSeq" id="WP_161433276.1">
    <property type="nucleotide sequence ID" value="NZ_WXYO01000001.1"/>
</dbReference>
<dbReference type="GO" id="GO:0030145">
    <property type="term" value="F:manganese ion binding"/>
    <property type="evidence" value="ECO:0007669"/>
    <property type="project" value="UniProtKB-UniRule"/>
</dbReference>
<comment type="cofactor">
    <cofactor evidence="5 7">
        <name>Mn(2+)</name>
        <dbReference type="ChEBI" id="CHEBI:29035"/>
    </cofactor>
    <text evidence="5 7">Binds 2 manganese ions per subunit.</text>
</comment>
<dbReference type="NCBIfam" id="TIGR01227">
    <property type="entry name" value="hutG"/>
    <property type="match status" value="1"/>
</dbReference>
<feature type="binding site" evidence="5 7">
    <location>
        <position position="249"/>
    </location>
    <ligand>
        <name>Mn(2+)</name>
        <dbReference type="ChEBI" id="CHEBI:29035"/>
        <label>1</label>
    </ligand>
</feature>
<comment type="caution">
    <text evidence="9">The sequence shown here is derived from an EMBL/GenBank/DDBJ whole genome shotgun (WGS) entry which is preliminary data.</text>
</comment>
<dbReference type="GO" id="GO:0019557">
    <property type="term" value="P:L-histidine catabolic process to glutamate and formate"/>
    <property type="evidence" value="ECO:0007669"/>
    <property type="project" value="UniProtKB-UniPathway"/>
</dbReference>
<gene>
    <name evidence="5 9" type="primary">hutG</name>
    <name evidence="9" type="ORF">GTQ38_00530</name>
</gene>
<sequence>MKDYLSTDQSLWTGRVSGKDLYLHETVRFVDLRDKDAYQTVGQTDFALLGYACDEGVRRNGGRTGAVEGPDHIRRQLAKLPNQLAEGYALFDGGTISCTDGNMERAQNQLADTVSGILGQGAIPVLIGGGHDIAYGHYHGIRQRTSPKQNIGILNFDAHFDLRPNEQGNNSGTPFYQLAREAQKEGLPFHYMCLGIRKDANDRALYENAREFGVSYLEAEQFQPRHFESVRRQLKSFMDKVDKLYVTIDLDGFSSAYAPGVSAASPMGFSPQLVLDCLREIVNSGKLISLDIAELNPAFDRDDQTAKLAASLIHYAITAISYSNQEL</sequence>
<dbReference type="UniPathway" id="UPA00379">
    <property type="reaction ID" value="UER00552"/>
</dbReference>
<dbReference type="EMBL" id="WXYO01000001">
    <property type="protein sequence ID" value="NAS10466.1"/>
    <property type="molecule type" value="Genomic_DNA"/>
</dbReference>
<dbReference type="Pfam" id="PF00491">
    <property type="entry name" value="Arginase"/>
    <property type="match status" value="1"/>
</dbReference>
<feature type="binding site" evidence="7">
    <location>
        <position position="251"/>
    </location>
    <ligand>
        <name>Mn(2+)</name>
        <dbReference type="ChEBI" id="CHEBI:29035"/>
        <label>1</label>
    </ligand>
</feature>
<dbReference type="InterPro" id="IPR023696">
    <property type="entry name" value="Ureohydrolase_dom_sf"/>
</dbReference>
<dbReference type="GO" id="GO:0033389">
    <property type="term" value="P:putrescine biosynthetic process from arginine, via agmatine"/>
    <property type="evidence" value="ECO:0007669"/>
    <property type="project" value="TreeGrafter"/>
</dbReference>
<keyword evidence="1 5" id="KW-0479">Metal-binding</keyword>
<dbReference type="InterPro" id="IPR006035">
    <property type="entry name" value="Ureohydrolase"/>
</dbReference>
<dbReference type="GO" id="GO:0050415">
    <property type="term" value="F:formimidoylglutamase activity"/>
    <property type="evidence" value="ECO:0007669"/>
    <property type="project" value="UniProtKB-UniRule"/>
</dbReference>
<dbReference type="PANTHER" id="PTHR11358">
    <property type="entry name" value="ARGINASE/AGMATINASE"/>
    <property type="match status" value="1"/>
</dbReference>
<feature type="binding site" evidence="5 7">
    <location>
        <position position="131"/>
    </location>
    <ligand>
        <name>Mn(2+)</name>
        <dbReference type="ChEBI" id="CHEBI:29035"/>
        <label>1</label>
    </ligand>
</feature>
<dbReference type="SUPFAM" id="SSF52768">
    <property type="entry name" value="Arginase/deacetylase"/>
    <property type="match status" value="1"/>
</dbReference>
<comment type="catalytic activity">
    <reaction evidence="5">
        <text>N-formimidoyl-L-glutamate + H2O = formamide + L-glutamate</text>
        <dbReference type="Rhea" id="RHEA:22492"/>
        <dbReference type="ChEBI" id="CHEBI:15377"/>
        <dbReference type="ChEBI" id="CHEBI:16397"/>
        <dbReference type="ChEBI" id="CHEBI:29985"/>
        <dbReference type="ChEBI" id="CHEBI:58928"/>
        <dbReference type="EC" id="3.5.3.8"/>
    </reaction>
</comment>
<evidence type="ECO:0000256" key="3">
    <source>
        <dbReference type="ARBA" id="ARBA00022808"/>
    </source>
</evidence>
<feature type="binding site" evidence="5">
    <location>
        <position position="251"/>
    </location>
    <ligand>
        <name>Mn(2+)</name>
        <dbReference type="ChEBI" id="CHEBI:29035"/>
        <label>2</label>
    </ligand>
</feature>
<dbReference type="GO" id="GO:0019556">
    <property type="term" value="P:L-histidine catabolic process to glutamate and formamide"/>
    <property type="evidence" value="ECO:0007669"/>
    <property type="project" value="UniProtKB-UniRule"/>
</dbReference>
<feature type="binding site" evidence="7">
    <location>
        <position position="159"/>
    </location>
    <ligand>
        <name>Mn(2+)</name>
        <dbReference type="ChEBI" id="CHEBI:29035"/>
        <label>1</label>
    </ligand>
</feature>